<keyword evidence="2" id="KW-1185">Reference proteome</keyword>
<proteinExistence type="predicted"/>
<dbReference type="InterPro" id="IPR019076">
    <property type="entry name" value="Spore_lipoprot_YhcN/YlaJ-like"/>
</dbReference>
<evidence type="ECO:0000313" key="1">
    <source>
        <dbReference type="EMBL" id="MFE8703476.1"/>
    </source>
</evidence>
<keyword evidence="1" id="KW-0449">Lipoprotein</keyword>
<dbReference type="PROSITE" id="PS51257">
    <property type="entry name" value="PROKAR_LIPOPROTEIN"/>
    <property type="match status" value="1"/>
</dbReference>
<accession>A0ABW6KGV1</accession>
<sequence length="242" mass="27070">MNKKYLTIPIAAFMTTIGLVGCGTNEEATQDGNASQAQPIGYYSNENHQNGGNANIYNENDGPLTEIMDHSFGVEGQQARNRNSRILNMRDEDGNPGNPSKPLADYDKNWFEKDNRFSHGDANYHGHLDDNTRQPKSSYYTAYEGDLAIKIGDVVGSVQNVEDVRSVVYGSNVLIAVDLENEGKELETKNRIREAVQPYLHGRSVQVETDEGTFSRIRNIDNDLRDGGPREQITLDLNNLFR</sequence>
<dbReference type="RefSeq" id="WP_389364044.1">
    <property type="nucleotide sequence ID" value="NZ_JBIACK010000016.1"/>
</dbReference>
<protein>
    <submittedName>
        <fullName evidence="1">YhcN/YlaJ family sporulation lipoprotein</fullName>
    </submittedName>
</protein>
<dbReference type="Proteomes" id="UP001601059">
    <property type="component" value="Unassembled WGS sequence"/>
</dbReference>
<dbReference type="Pfam" id="PF09580">
    <property type="entry name" value="Spore_YhcN_YlaJ"/>
    <property type="match status" value="1"/>
</dbReference>
<name>A0ABW6KGV1_9BACI</name>
<comment type="caution">
    <text evidence="1">The sequence shown here is derived from an EMBL/GenBank/DDBJ whole genome shotgun (WGS) entry which is preliminary data.</text>
</comment>
<gene>
    <name evidence="1" type="ORF">ACFYKX_23205</name>
</gene>
<organism evidence="1 2">
    <name type="scientific">Cytobacillus spartinae</name>
    <dbReference type="NCBI Taxonomy" id="3299023"/>
    <lineage>
        <taxon>Bacteria</taxon>
        <taxon>Bacillati</taxon>
        <taxon>Bacillota</taxon>
        <taxon>Bacilli</taxon>
        <taxon>Bacillales</taxon>
        <taxon>Bacillaceae</taxon>
        <taxon>Cytobacillus</taxon>
    </lineage>
</organism>
<reference evidence="1 2" key="1">
    <citation type="submission" date="2024-08" db="EMBL/GenBank/DDBJ databases">
        <title>Two novel Cytobacillus novel species.</title>
        <authorList>
            <person name="Liu G."/>
        </authorList>
    </citation>
    <scope>NUCLEOTIDE SEQUENCE [LARGE SCALE GENOMIC DNA]</scope>
    <source>
        <strain evidence="1 2">FJAT-54145</strain>
    </source>
</reference>
<evidence type="ECO:0000313" key="2">
    <source>
        <dbReference type="Proteomes" id="UP001601059"/>
    </source>
</evidence>
<dbReference type="EMBL" id="JBIACK010000016">
    <property type="protein sequence ID" value="MFE8703476.1"/>
    <property type="molecule type" value="Genomic_DNA"/>
</dbReference>